<evidence type="ECO:0000256" key="6">
    <source>
        <dbReference type="PIRNR" id="PIRNR007764"/>
    </source>
</evidence>
<accession>A0A0D2GL55</accession>
<keyword evidence="5 6" id="KW-0539">Nucleus</keyword>
<dbReference type="GeneID" id="27693693"/>
<dbReference type="CDD" id="cd21692">
    <property type="entry name" value="GINS_B_Sld5"/>
    <property type="match status" value="1"/>
</dbReference>
<dbReference type="GO" id="GO:0000811">
    <property type="term" value="C:GINS complex"/>
    <property type="evidence" value="ECO:0007669"/>
    <property type="project" value="UniProtKB-UniRule"/>
</dbReference>
<organism evidence="9 10">
    <name type="scientific">Cladophialophora bantiana (strain ATCC 10958 / CBS 173.52 / CDC B-1940 / NIH 8579)</name>
    <name type="common">Xylohypha bantiana</name>
    <dbReference type="NCBI Taxonomy" id="1442370"/>
    <lineage>
        <taxon>Eukaryota</taxon>
        <taxon>Fungi</taxon>
        <taxon>Dikarya</taxon>
        <taxon>Ascomycota</taxon>
        <taxon>Pezizomycotina</taxon>
        <taxon>Eurotiomycetes</taxon>
        <taxon>Chaetothyriomycetidae</taxon>
        <taxon>Chaetothyriales</taxon>
        <taxon>Herpotrichiellaceae</taxon>
        <taxon>Cladophialophora</taxon>
    </lineage>
</organism>
<dbReference type="GO" id="GO:0006261">
    <property type="term" value="P:DNA-templated DNA replication"/>
    <property type="evidence" value="ECO:0007669"/>
    <property type="project" value="InterPro"/>
</dbReference>
<evidence type="ECO:0000256" key="4">
    <source>
        <dbReference type="ARBA" id="ARBA00022705"/>
    </source>
</evidence>
<dbReference type="Gene3D" id="1.20.58.1030">
    <property type="match status" value="1"/>
</dbReference>
<evidence type="ECO:0000256" key="3">
    <source>
        <dbReference type="ARBA" id="ARBA00014804"/>
    </source>
</evidence>
<feature type="domain" description="DNA replication complex GINS protein SLD5 C-terminal" evidence="8">
    <location>
        <begin position="207"/>
        <end position="272"/>
    </location>
</feature>
<dbReference type="InterPro" id="IPR036224">
    <property type="entry name" value="GINS_bundle-like_dom_sf"/>
</dbReference>
<dbReference type="AlphaFoldDB" id="A0A0D2GL55"/>
<comment type="function">
    <text evidence="6">The GINS complex plays an essential role in the initiation of DNA replication.</text>
</comment>
<dbReference type="SUPFAM" id="SSF158573">
    <property type="entry name" value="GINS helical bundle-like"/>
    <property type="match status" value="1"/>
</dbReference>
<protein>
    <recommendedName>
        <fullName evidence="3 6">DNA replication complex GINS protein SLD5</fullName>
    </recommendedName>
</protein>
<evidence type="ECO:0000256" key="2">
    <source>
        <dbReference type="ARBA" id="ARBA00008187"/>
    </source>
</evidence>
<dbReference type="Pfam" id="PF05916">
    <property type="entry name" value="Sld5"/>
    <property type="match status" value="1"/>
</dbReference>
<dbReference type="HOGENOM" id="CLU_071893_1_0_1"/>
<dbReference type="InterPro" id="IPR021151">
    <property type="entry name" value="GINS_A"/>
</dbReference>
<gene>
    <name evidence="9" type="ORF">Z519_00765</name>
</gene>
<evidence type="ECO:0000259" key="8">
    <source>
        <dbReference type="Pfam" id="PF16922"/>
    </source>
</evidence>
<reference evidence="9" key="1">
    <citation type="submission" date="2015-01" db="EMBL/GenBank/DDBJ databases">
        <title>The Genome Sequence of Cladophialophora bantiana CBS 173.52.</title>
        <authorList>
            <consortium name="The Broad Institute Genomics Platform"/>
            <person name="Cuomo C."/>
            <person name="de Hoog S."/>
            <person name="Gorbushina A."/>
            <person name="Stielow B."/>
            <person name="Teixiera M."/>
            <person name="Abouelleil A."/>
            <person name="Chapman S.B."/>
            <person name="Priest M."/>
            <person name="Young S.K."/>
            <person name="Wortman J."/>
            <person name="Nusbaum C."/>
            <person name="Birren B."/>
        </authorList>
    </citation>
    <scope>NUCLEOTIDE SEQUENCE [LARGE SCALE GENOMIC DNA]</scope>
    <source>
        <strain evidence="9">CBS 173.52</strain>
    </source>
</reference>
<dbReference type="InterPro" id="IPR038749">
    <property type="entry name" value="Sld5_GINS_A"/>
</dbReference>
<dbReference type="InterPro" id="IPR031633">
    <property type="entry name" value="SLD5_C"/>
</dbReference>
<evidence type="ECO:0000313" key="9">
    <source>
        <dbReference type="EMBL" id="KIW99102.1"/>
    </source>
</evidence>
<dbReference type="Proteomes" id="UP000053789">
    <property type="component" value="Unassembled WGS sequence"/>
</dbReference>
<evidence type="ECO:0000313" key="10">
    <source>
        <dbReference type="Proteomes" id="UP000053789"/>
    </source>
</evidence>
<keyword evidence="4 6" id="KW-0235">DNA replication</keyword>
<sequence length="272" mass="30219">MDIDISDILADVSRSQSYSTSTSHQYSSSDTDAFSDHQLLTRAWISERCAPDLLPYPTELMTRVMARVQAQISRIENLAGGMGDGASSLYSNSVDGMTGGKPATSTQNANLVLAILQTDLSRTQFLVRSLLRQRLAKMTKYATYYLSQYLNSDTKTSTTMSTSEVAFLRHHQALLGELYDSSFLHSLPTGLQRLDDSSGGVPMIEGPDGSKAVVVRCLNEGTWSNERDVDETRDHEQDEGASVVLRMRRGEVWVVRWKDVRKGVQRGEVELL</sequence>
<comment type="similarity">
    <text evidence="2 6">Belongs to the GINS4/SLD5 family.</text>
</comment>
<name>A0A0D2GL55_CLAB1</name>
<comment type="subcellular location">
    <subcellularLocation>
        <location evidence="1 6">Nucleus</location>
    </subcellularLocation>
</comment>
<evidence type="ECO:0000259" key="7">
    <source>
        <dbReference type="Pfam" id="PF05916"/>
    </source>
</evidence>
<dbReference type="InterPro" id="IPR008591">
    <property type="entry name" value="GINS_Sld5"/>
</dbReference>
<keyword evidence="10" id="KW-1185">Reference proteome</keyword>
<dbReference type="CDD" id="cd11711">
    <property type="entry name" value="GINS_A_Sld5"/>
    <property type="match status" value="1"/>
</dbReference>
<dbReference type="EMBL" id="KN846980">
    <property type="protein sequence ID" value="KIW99102.1"/>
    <property type="molecule type" value="Genomic_DNA"/>
</dbReference>
<feature type="domain" description="GINS subunit" evidence="7">
    <location>
        <begin position="108"/>
        <end position="179"/>
    </location>
</feature>
<dbReference type="GO" id="GO:0000727">
    <property type="term" value="P:double-strand break repair via break-induced replication"/>
    <property type="evidence" value="ECO:0007669"/>
    <property type="project" value="TreeGrafter"/>
</dbReference>
<dbReference type="VEuPathDB" id="FungiDB:Z519_00765"/>
<dbReference type="PIRSF" id="PIRSF007764">
    <property type="entry name" value="Sld5"/>
    <property type="match status" value="1"/>
</dbReference>
<evidence type="ECO:0000256" key="5">
    <source>
        <dbReference type="ARBA" id="ARBA00023242"/>
    </source>
</evidence>
<dbReference type="RefSeq" id="XP_016625771.1">
    <property type="nucleotide sequence ID" value="XM_016758522.1"/>
</dbReference>
<dbReference type="PANTHER" id="PTHR21206:SF0">
    <property type="entry name" value="DNA REPLICATION COMPLEX GINS PROTEIN SLD5"/>
    <property type="match status" value="1"/>
</dbReference>
<dbReference type="OrthoDB" id="338231at2759"/>
<proteinExistence type="inferred from homology"/>
<dbReference type="Pfam" id="PF16922">
    <property type="entry name" value="SLD5_C"/>
    <property type="match status" value="1"/>
</dbReference>
<evidence type="ECO:0000256" key="1">
    <source>
        <dbReference type="ARBA" id="ARBA00004123"/>
    </source>
</evidence>
<dbReference type="PANTHER" id="PTHR21206">
    <property type="entry name" value="SLD5 PROTEIN"/>
    <property type="match status" value="1"/>
</dbReference>